<dbReference type="InterPro" id="IPR011990">
    <property type="entry name" value="TPR-like_helical_dom_sf"/>
</dbReference>
<feature type="domain" description="RagB/SusD" evidence="7">
    <location>
        <begin position="342"/>
        <end position="429"/>
    </location>
</feature>
<sequence>MNSYKRHIHNYLLPLLLLLMGTACNKQLDLKPENTMVESELLKNEGTTESFLGDTYLQLMAACGGNAFTLPDFSAATAKGYDNAIVSGDVDPRDKNYYGLWDQPYKTINQANVIITQLGKYATFDKTRQQGFIAEAKFIRAMAYLQLLEMYGDGALQNKPENMGVPLRLESFEGYDGSQIIPRATNGAVYTQIIKDLDEAIAVLPADRKDALDQGSRATRGAANALAARVSLYEGKYDKAATYAAAAMEGNRYQLASSFEELWPNHAEGGGRYPINKEVLFAFPESFNNTNRYNDSHGIYYIYYTPEAGFMSTYQATDERATELMVLGPLGIDAMRKFTDPNTRDNVTMIRLAEVMLTRAEALARKDGVNAISVGLLNEVYARAFTKSPVPKVYTAADFPNAQALIDRILQERKWELAFEGFARYDAIRTGKRPNPLMPPEKFYLPVPQREIDVTNGLIKQSPGF</sequence>
<evidence type="ECO:0000256" key="4">
    <source>
        <dbReference type="ARBA" id="ARBA00023136"/>
    </source>
</evidence>
<evidence type="ECO:0000256" key="2">
    <source>
        <dbReference type="ARBA" id="ARBA00006275"/>
    </source>
</evidence>
<keyword evidence="5" id="KW-0998">Cell outer membrane</keyword>
<reference evidence="9 10" key="1">
    <citation type="submission" date="2024-06" db="EMBL/GenBank/DDBJ databases">
        <title>Chitinophaga defluvii sp. nov., isolated from municipal sewage.</title>
        <authorList>
            <person name="Zhang L."/>
        </authorList>
    </citation>
    <scope>NUCLEOTIDE SEQUENCE [LARGE SCALE GENOMIC DNA]</scope>
    <source>
        <strain evidence="9 10">H8</strain>
    </source>
</reference>
<dbReference type="CDD" id="cd08977">
    <property type="entry name" value="SusD"/>
    <property type="match status" value="1"/>
</dbReference>
<dbReference type="Pfam" id="PF14322">
    <property type="entry name" value="SusD-like_3"/>
    <property type="match status" value="1"/>
</dbReference>
<dbReference type="Gene3D" id="1.25.40.390">
    <property type="match status" value="1"/>
</dbReference>
<dbReference type="PROSITE" id="PS51257">
    <property type="entry name" value="PROKAR_LIPOPROTEIN"/>
    <property type="match status" value="1"/>
</dbReference>
<feature type="domain" description="SusD-like N-terminal" evidence="8">
    <location>
        <begin position="74"/>
        <end position="232"/>
    </location>
</feature>
<protein>
    <submittedName>
        <fullName evidence="9">RagB/SusD family nutrient uptake outer membrane protein</fullName>
    </submittedName>
</protein>
<feature type="signal peptide" evidence="6">
    <location>
        <begin position="1"/>
        <end position="25"/>
    </location>
</feature>
<gene>
    <name evidence="9" type="ORF">ABR189_21160</name>
</gene>
<evidence type="ECO:0000259" key="8">
    <source>
        <dbReference type="Pfam" id="PF14322"/>
    </source>
</evidence>
<evidence type="ECO:0000313" key="10">
    <source>
        <dbReference type="Proteomes" id="UP001549749"/>
    </source>
</evidence>
<dbReference type="Proteomes" id="UP001549749">
    <property type="component" value="Unassembled WGS sequence"/>
</dbReference>
<dbReference type="SUPFAM" id="SSF48452">
    <property type="entry name" value="TPR-like"/>
    <property type="match status" value="1"/>
</dbReference>
<evidence type="ECO:0000256" key="5">
    <source>
        <dbReference type="ARBA" id="ARBA00023237"/>
    </source>
</evidence>
<feature type="chain" id="PRO_5045573841" evidence="6">
    <location>
        <begin position="26"/>
        <end position="465"/>
    </location>
</feature>
<dbReference type="Pfam" id="PF07980">
    <property type="entry name" value="SusD_RagB"/>
    <property type="match status" value="1"/>
</dbReference>
<accession>A0ABV2TA60</accession>
<organism evidence="9 10">
    <name type="scientific">Chitinophaga defluvii</name>
    <dbReference type="NCBI Taxonomy" id="3163343"/>
    <lineage>
        <taxon>Bacteria</taxon>
        <taxon>Pseudomonadati</taxon>
        <taxon>Bacteroidota</taxon>
        <taxon>Chitinophagia</taxon>
        <taxon>Chitinophagales</taxon>
        <taxon>Chitinophagaceae</taxon>
        <taxon>Chitinophaga</taxon>
    </lineage>
</organism>
<keyword evidence="4" id="KW-0472">Membrane</keyword>
<keyword evidence="10" id="KW-1185">Reference proteome</keyword>
<evidence type="ECO:0000256" key="3">
    <source>
        <dbReference type="ARBA" id="ARBA00022729"/>
    </source>
</evidence>
<evidence type="ECO:0000313" key="9">
    <source>
        <dbReference type="EMBL" id="MET6999912.1"/>
    </source>
</evidence>
<comment type="subcellular location">
    <subcellularLocation>
        <location evidence="1">Cell outer membrane</location>
    </subcellularLocation>
</comment>
<comment type="similarity">
    <text evidence="2">Belongs to the SusD family.</text>
</comment>
<dbReference type="InterPro" id="IPR033985">
    <property type="entry name" value="SusD-like_N"/>
</dbReference>
<comment type="caution">
    <text evidence="9">The sequence shown here is derived from an EMBL/GenBank/DDBJ whole genome shotgun (WGS) entry which is preliminary data.</text>
</comment>
<keyword evidence="3 6" id="KW-0732">Signal</keyword>
<proteinExistence type="inferred from homology"/>
<evidence type="ECO:0000259" key="7">
    <source>
        <dbReference type="Pfam" id="PF07980"/>
    </source>
</evidence>
<dbReference type="InterPro" id="IPR012944">
    <property type="entry name" value="SusD_RagB_dom"/>
</dbReference>
<dbReference type="EMBL" id="JBEXAC010000002">
    <property type="protein sequence ID" value="MET6999912.1"/>
    <property type="molecule type" value="Genomic_DNA"/>
</dbReference>
<evidence type="ECO:0000256" key="1">
    <source>
        <dbReference type="ARBA" id="ARBA00004442"/>
    </source>
</evidence>
<name>A0ABV2TA60_9BACT</name>
<evidence type="ECO:0000256" key="6">
    <source>
        <dbReference type="SAM" id="SignalP"/>
    </source>
</evidence>
<dbReference type="RefSeq" id="WP_354662473.1">
    <property type="nucleotide sequence ID" value="NZ_JBEXAC010000002.1"/>
</dbReference>